<sequence>MMKSLFVLILLALCSVLPLRAEEEPRLTVIELFTSQGCSSCPPADALLKTMRDRPGVLTLSWAVDYWDRLGWRDTFGAPYNSMRQTAYNKRLGRGGVFTPQIILDGQVSCVGSKPEQVKNALEKARMLDRMAVSPALTSDNAGLHLALPGTALDDTVAVRVVWYLGDATVEIMSGENNGRTLHYTNIVRGTDILEDWDGSAQTLDIDSTDALASGADHIAILLQRGYGHGPIIGAASLKLTPAT</sequence>
<comment type="caution">
    <text evidence="1">The sequence shown here is derived from an EMBL/GenBank/DDBJ whole genome shotgun (WGS) entry which is preliminary data.</text>
</comment>
<dbReference type="InterPro" id="IPR036249">
    <property type="entry name" value="Thioredoxin-like_sf"/>
</dbReference>
<dbReference type="InterPro" id="IPR010634">
    <property type="entry name" value="DUF1223"/>
</dbReference>
<name>A0ABV7D2P7_9PROT</name>
<dbReference type="Pfam" id="PF06764">
    <property type="entry name" value="DUF1223"/>
    <property type="match status" value="1"/>
</dbReference>
<dbReference type="SUPFAM" id="SSF52833">
    <property type="entry name" value="Thioredoxin-like"/>
    <property type="match status" value="1"/>
</dbReference>
<accession>A0ABV7D2P7</accession>
<evidence type="ECO:0000313" key="1">
    <source>
        <dbReference type="EMBL" id="MFC3051436.1"/>
    </source>
</evidence>
<protein>
    <submittedName>
        <fullName evidence="1">DUF1223 domain-containing protein</fullName>
    </submittedName>
</protein>
<keyword evidence="2" id="KW-1185">Reference proteome</keyword>
<gene>
    <name evidence="1" type="ORF">ACFOKA_05925</name>
</gene>
<dbReference type="Proteomes" id="UP001595444">
    <property type="component" value="Unassembled WGS sequence"/>
</dbReference>
<dbReference type="EMBL" id="JBHRSL010000003">
    <property type="protein sequence ID" value="MFC3051436.1"/>
    <property type="molecule type" value="Genomic_DNA"/>
</dbReference>
<reference evidence="2" key="1">
    <citation type="journal article" date="2019" name="Int. J. Syst. Evol. Microbiol.">
        <title>The Global Catalogue of Microorganisms (GCM) 10K type strain sequencing project: providing services to taxonomists for standard genome sequencing and annotation.</title>
        <authorList>
            <consortium name="The Broad Institute Genomics Platform"/>
            <consortium name="The Broad Institute Genome Sequencing Center for Infectious Disease"/>
            <person name="Wu L."/>
            <person name="Ma J."/>
        </authorList>
    </citation>
    <scope>NUCLEOTIDE SEQUENCE [LARGE SCALE GENOMIC DNA]</scope>
    <source>
        <strain evidence="2">KCTC 62164</strain>
    </source>
</reference>
<evidence type="ECO:0000313" key="2">
    <source>
        <dbReference type="Proteomes" id="UP001595444"/>
    </source>
</evidence>
<dbReference type="PANTHER" id="PTHR36057">
    <property type="match status" value="1"/>
</dbReference>
<proteinExistence type="predicted"/>
<organism evidence="1 2">
    <name type="scientific">Kordiimonas pumila</name>
    <dbReference type="NCBI Taxonomy" id="2161677"/>
    <lineage>
        <taxon>Bacteria</taxon>
        <taxon>Pseudomonadati</taxon>
        <taxon>Pseudomonadota</taxon>
        <taxon>Alphaproteobacteria</taxon>
        <taxon>Kordiimonadales</taxon>
        <taxon>Kordiimonadaceae</taxon>
        <taxon>Kordiimonas</taxon>
    </lineage>
</organism>
<dbReference type="PANTHER" id="PTHR36057:SF1">
    <property type="entry name" value="LIPOPROTEIN LIPID ATTACHMENT SITE-LIKE PROTEIN, PUTATIVE (DUF1223)-RELATED"/>
    <property type="match status" value="1"/>
</dbReference>
<dbReference type="RefSeq" id="WP_194214352.1">
    <property type="nucleotide sequence ID" value="NZ_CP061205.1"/>
</dbReference>